<dbReference type="EMBL" id="CM044704">
    <property type="protein sequence ID" value="KAI5667422.1"/>
    <property type="molecule type" value="Genomic_DNA"/>
</dbReference>
<sequence>MNMQEVIDENDGKLTSLRKEFGEDNKVYKTAIRASNELNEYNVSGRYPVPELWNTHEERKASLKEGVAHILKLWKIEVLRFNCVEDLKGFKIKQLVPRESLEELRRYCAVFYVELEKHLNLKEGSGMSTGIGNAMFKSDGSTIKRKFDTGQKGKGIQCRECERYDHIHAECANTLKKNRSMNITLNGDDKKSDSKEDEEDTDSNETLAFNVIIELEDTSMHIDHKDDTDDDSIYSDEELLYTNWVGLVKLHQELKDSLKKVQEQKDALEERNYELIAQVKDATERVNVAEGKIVRLNTGNAKLEEIISMGRAAGMKLGLGYTGTNLNHTTGFFSTSILPDIFIFFAYSDNKQWQEAYESMKDIDEGIEDGSDRKHNAERKRSSGLDLEKLAAHYKCHCYSQGKSSSTLCLCHQEEDQHMYCYLQKLPQAFRPKEGQVLDPLVMPKIVAPGMVPPSQTLSTQGHTGLDKSTRQQLSKKKQPSTKLASPSPPPPSAESSKVTNILNQQLSSVMASVLQMQQDLQNLNLRLAVLQFFEDILQERRRRFMVVEFVQSQTSNTDLSSDMEVWLREVESIKKSQNPKGKEDLNGIKTSRVEVVLLFNGVKDLKGFKVKQLVPRGSLEELKGFQLCYGSTVLRIEGSSSPCNHTLMRSLEELKGFNRVWIAFWPWRRRYRLGRTALPTTVSYYLEYINHCPHFPRSSDHIQEILMIQPYVLKPKG</sequence>
<organism evidence="1 2">
    <name type="scientific">Catharanthus roseus</name>
    <name type="common">Madagascar periwinkle</name>
    <name type="synonym">Vinca rosea</name>
    <dbReference type="NCBI Taxonomy" id="4058"/>
    <lineage>
        <taxon>Eukaryota</taxon>
        <taxon>Viridiplantae</taxon>
        <taxon>Streptophyta</taxon>
        <taxon>Embryophyta</taxon>
        <taxon>Tracheophyta</taxon>
        <taxon>Spermatophyta</taxon>
        <taxon>Magnoliopsida</taxon>
        <taxon>eudicotyledons</taxon>
        <taxon>Gunneridae</taxon>
        <taxon>Pentapetalae</taxon>
        <taxon>asterids</taxon>
        <taxon>lamiids</taxon>
        <taxon>Gentianales</taxon>
        <taxon>Apocynaceae</taxon>
        <taxon>Rauvolfioideae</taxon>
        <taxon>Vinceae</taxon>
        <taxon>Catharanthinae</taxon>
        <taxon>Catharanthus</taxon>
    </lineage>
</organism>
<proteinExistence type="predicted"/>
<dbReference type="Proteomes" id="UP001060085">
    <property type="component" value="Linkage Group LG04"/>
</dbReference>
<name>A0ACC0B462_CATRO</name>
<evidence type="ECO:0000313" key="2">
    <source>
        <dbReference type="Proteomes" id="UP001060085"/>
    </source>
</evidence>
<reference evidence="2" key="1">
    <citation type="journal article" date="2023" name="Nat. Plants">
        <title>Single-cell RNA sequencing provides a high-resolution roadmap for understanding the multicellular compartmentation of specialized metabolism.</title>
        <authorList>
            <person name="Sun S."/>
            <person name="Shen X."/>
            <person name="Li Y."/>
            <person name="Li Y."/>
            <person name="Wang S."/>
            <person name="Li R."/>
            <person name="Zhang H."/>
            <person name="Shen G."/>
            <person name="Guo B."/>
            <person name="Wei J."/>
            <person name="Xu J."/>
            <person name="St-Pierre B."/>
            <person name="Chen S."/>
            <person name="Sun C."/>
        </authorList>
    </citation>
    <scope>NUCLEOTIDE SEQUENCE [LARGE SCALE GENOMIC DNA]</scope>
</reference>
<protein>
    <submittedName>
        <fullName evidence="1">Uncharacterized protein</fullName>
    </submittedName>
</protein>
<keyword evidence="2" id="KW-1185">Reference proteome</keyword>
<evidence type="ECO:0000313" key="1">
    <source>
        <dbReference type="EMBL" id="KAI5667422.1"/>
    </source>
</evidence>
<accession>A0ACC0B462</accession>
<comment type="caution">
    <text evidence="1">The sequence shown here is derived from an EMBL/GenBank/DDBJ whole genome shotgun (WGS) entry which is preliminary data.</text>
</comment>
<gene>
    <name evidence="1" type="ORF">M9H77_17275</name>
</gene>